<evidence type="ECO:0000313" key="2">
    <source>
        <dbReference type="Proteomes" id="UP000823674"/>
    </source>
</evidence>
<protein>
    <submittedName>
        <fullName evidence="1">Uncharacterized protein</fullName>
    </submittedName>
</protein>
<proteinExistence type="predicted"/>
<dbReference type="PANTHER" id="PTHR48465:SF1">
    <property type="entry name" value="PROTEIN SSUH2 HOMOLOG"/>
    <property type="match status" value="1"/>
</dbReference>
<dbReference type="InterPro" id="IPR052789">
    <property type="entry name" value="SSUH2_homolog"/>
</dbReference>
<organism evidence="1 2">
    <name type="scientific">Brassica rapa subsp. trilocularis</name>
    <dbReference type="NCBI Taxonomy" id="1813537"/>
    <lineage>
        <taxon>Eukaryota</taxon>
        <taxon>Viridiplantae</taxon>
        <taxon>Streptophyta</taxon>
        <taxon>Embryophyta</taxon>
        <taxon>Tracheophyta</taxon>
        <taxon>Spermatophyta</taxon>
        <taxon>Magnoliopsida</taxon>
        <taxon>eudicotyledons</taxon>
        <taxon>Gunneridae</taxon>
        <taxon>Pentapetalae</taxon>
        <taxon>rosids</taxon>
        <taxon>malvids</taxon>
        <taxon>Brassicales</taxon>
        <taxon>Brassicaceae</taxon>
        <taxon>Brassiceae</taxon>
        <taxon>Brassica</taxon>
    </lineage>
</organism>
<dbReference type="PANTHER" id="PTHR48465">
    <property type="entry name" value="PROTEIN SSUH2 HOMOLOG"/>
    <property type="match status" value="1"/>
</dbReference>
<keyword evidence="2" id="KW-1185">Reference proteome</keyword>
<reference evidence="1 2" key="1">
    <citation type="submission" date="2021-03" db="EMBL/GenBank/DDBJ databases">
        <authorList>
            <person name="King G.J."/>
            <person name="Bancroft I."/>
            <person name="Baten A."/>
            <person name="Bloomfield J."/>
            <person name="Borpatragohain P."/>
            <person name="He Z."/>
            <person name="Irish N."/>
            <person name="Irwin J."/>
            <person name="Liu K."/>
            <person name="Mauleon R.P."/>
            <person name="Moore J."/>
            <person name="Morris R."/>
            <person name="Ostergaard L."/>
            <person name="Wang B."/>
            <person name="Wells R."/>
        </authorList>
    </citation>
    <scope>NUCLEOTIDE SEQUENCE [LARGE SCALE GENOMIC DNA]</scope>
    <source>
        <strain evidence="1">R-o-18</strain>
        <tissue evidence="1">Leaf</tissue>
    </source>
</reference>
<evidence type="ECO:0000313" key="1">
    <source>
        <dbReference type="EMBL" id="KAG5396126.1"/>
    </source>
</evidence>
<gene>
    <name evidence="1" type="primary">A05p009530.1_BraROA</name>
    <name evidence="1" type="ORF">IGI04_017940</name>
</gene>
<comment type="caution">
    <text evidence="1">The sequence shown here is derived from an EMBL/GenBank/DDBJ whole genome shotgun (WGS) entry which is preliminary data.</text>
</comment>
<accession>A0ABQ7MF55</accession>
<dbReference type="Proteomes" id="UP000823674">
    <property type="component" value="Chromosome A05"/>
</dbReference>
<sequence length="355" mass="39705">MEKPLLSDNKTKEPERWDSYQYLQRNSSSARNNVSFAGAGVTVEEVRSASAVSDPPPLYPPVLTTPVSLPTPEAIGYPSASGAGHELQRQVLDEIEIRELLIDHIGHRCCWGSRPARTWKIRAVEDCNVYVGTLDTFIEEREALTQTVPFNGGNFEHGSAPELWQIDLRSHFPTLFVPYKETRVPVPHSETVDKCTGCGGRGEVVCPTCNADGEQGFYKENQVMKCSKKTLSKRKVSATRGAGSVPEEVFHRAEGVQLCNTQAYQCTPAYFADSYFLNKFSSEVISLRAEVPPTANVVCERHAISVVPVTRVTMEDRGKAFNFYIIGFGKEIYMKDYYPARFCWGLCPCLEWLKV</sequence>
<dbReference type="EMBL" id="JADBGQ010000005">
    <property type="protein sequence ID" value="KAG5396126.1"/>
    <property type="molecule type" value="Genomic_DNA"/>
</dbReference>
<name>A0ABQ7MF55_BRACM</name>